<dbReference type="Gene3D" id="3.30.750.140">
    <property type="match status" value="1"/>
</dbReference>
<dbReference type="EMBL" id="JARSFG010000017">
    <property type="protein sequence ID" value="MEC1179351.1"/>
    <property type="molecule type" value="Genomic_DNA"/>
</dbReference>
<protein>
    <submittedName>
        <fullName evidence="4">Flagellar hook-length control protein FliK</fullName>
    </submittedName>
</protein>
<dbReference type="CDD" id="cd17470">
    <property type="entry name" value="T3SS_Flik_C"/>
    <property type="match status" value="1"/>
</dbReference>
<keyword evidence="4" id="KW-0966">Cell projection</keyword>
<keyword evidence="4" id="KW-0282">Flagellum</keyword>
<evidence type="ECO:0000313" key="4">
    <source>
        <dbReference type="EMBL" id="MEC1179351.1"/>
    </source>
</evidence>
<dbReference type="Pfam" id="PF02120">
    <property type="entry name" value="Flg_hook"/>
    <property type="match status" value="1"/>
</dbReference>
<gene>
    <name evidence="4" type="ORF">P9B03_12710</name>
</gene>
<organism evidence="4 5">
    <name type="scientific">Metasolibacillus meyeri</name>
    <dbReference type="NCBI Taxonomy" id="1071052"/>
    <lineage>
        <taxon>Bacteria</taxon>
        <taxon>Bacillati</taxon>
        <taxon>Bacillota</taxon>
        <taxon>Bacilli</taxon>
        <taxon>Bacillales</taxon>
        <taxon>Caryophanaceae</taxon>
        <taxon>Metasolibacillus</taxon>
    </lineage>
</organism>
<accession>A0AAW9NWF6</accession>
<name>A0AAW9NWF6_9BACL</name>
<dbReference type="RefSeq" id="WP_326123839.1">
    <property type="nucleotide sequence ID" value="NZ_JARSFG010000017.1"/>
</dbReference>
<sequence length="399" mass="44351">MNVAMIQQLAPKVAAPKQAAVNEQLSNEKFGSVFGQILATTNQSPTQPATTTEPDLSALGELIYADSLKDVLEMLDIPHDEALLFVEVDGDAIAIENMMNLEDLAAALNMEKEELVTLVEQLLGEETQVEDVWTLLEQAPNLLAQIMSALQGEHQVTPQQAEKVLAVLKLAEAIGAKTDTVYTQEIQLTQVKEAFQQIAVQLQQTVQVQQNTQQAPKLVEFQQVMKQETDNSSQQAPVTSQQASTAVKTVTVTLPAERPAQSEALIKEIQNLINRSQMSNTQGTMKLMLKLYPENLGSIRIELMQKDGMLTARLLATTVAGKELLDSNLQQLKAGLAAQNIQVERIDVTQALQDTERNMRDQSFFNNFFKQQQSKEQETHNEEDDEDKKSFSEFLNEEV</sequence>
<evidence type="ECO:0000256" key="1">
    <source>
        <dbReference type="SAM" id="Coils"/>
    </source>
</evidence>
<proteinExistence type="predicted"/>
<feature type="domain" description="Flagellar hook-length control protein-like C-terminal" evidence="3">
    <location>
        <begin position="275"/>
        <end position="354"/>
    </location>
</feature>
<evidence type="ECO:0000256" key="2">
    <source>
        <dbReference type="SAM" id="MobiDB-lite"/>
    </source>
</evidence>
<dbReference type="Proteomes" id="UP001344888">
    <property type="component" value="Unassembled WGS sequence"/>
</dbReference>
<keyword evidence="4" id="KW-0969">Cilium</keyword>
<comment type="caution">
    <text evidence="4">The sequence shown here is derived from an EMBL/GenBank/DDBJ whole genome shotgun (WGS) entry which is preliminary data.</text>
</comment>
<keyword evidence="5" id="KW-1185">Reference proteome</keyword>
<dbReference type="InterPro" id="IPR038610">
    <property type="entry name" value="FliK-like_C_sf"/>
</dbReference>
<evidence type="ECO:0000313" key="5">
    <source>
        <dbReference type="Proteomes" id="UP001344888"/>
    </source>
</evidence>
<evidence type="ECO:0000259" key="3">
    <source>
        <dbReference type="Pfam" id="PF02120"/>
    </source>
</evidence>
<dbReference type="InterPro" id="IPR021136">
    <property type="entry name" value="Flagellar_hook_control-like_C"/>
</dbReference>
<dbReference type="AlphaFoldDB" id="A0AAW9NWF6"/>
<reference evidence="4 5" key="1">
    <citation type="submission" date="2023-03" db="EMBL/GenBank/DDBJ databases">
        <title>Bacillus Genome Sequencing.</title>
        <authorList>
            <person name="Dunlap C."/>
        </authorList>
    </citation>
    <scope>NUCLEOTIDE SEQUENCE [LARGE SCALE GENOMIC DNA]</scope>
    <source>
        <strain evidence="4 5">B-59205</strain>
    </source>
</reference>
<feature type="coiled-coil region" evidence="1">
    <location>
        <begin position="98"/>
        <end position="125"/>
    </location>
</feature>
<feature type="region of interest" description="Disordered" evidence="2">
    <location>
        <begin position="371"/>
        <end position="399"/>
    </location>
</feature>
<keyword evidence="1" id="KW-0175">Coiled coil</keyword>